<feature type="transmembrane region" description="Helical" evidence="5">
    <location>
        <begin position="149"/>
        <end position="173"/>
    </location>
</feature>
<dbReference type="PANTHER" id="PTHR43483:SF3">
    <property type="entry name" value="MEMBRANE TRANSPORTER PROTEIN HI_0806-RELATED"/>
    <property type="match status" value="1"/>
</dbReference>
<keyword evidence="2 5" id="KW-0812">Transmembrane</keyword>
<evidence type="ECO:0000256" key="5">
    <source>
        <dbReference type="RuleBase" id="RU363041"/>
    </source>
</evidence>
<dbReference type="GO" id="GO:0005886">
    <property type="term" value="C:plasma membrane"/>
    <property type="evidence" value="ECO:0007669"/>
    <property type="project" value="UniProtKB-SubCell"/>
</dbReference>
<dbReference type="GeneID" id="41716693"/>
<reference evidence="6 8" key="2">
    <citation type="journal article" date="2020" name="Int. J. Syst. Evol. Microbiol.">
        <title>Sulfuracidifex tepidarius gen. nov., sp. nov. and transfer of Sulfolobus metallicus Huber and Stetter 1992 to the genus Sulfuracidifex as Sulfuracidifex metallicus comb. nov.</title>
        <authorList>
            <person name="Itoh T."/>
            <person name="Miura T."/>
            <person name="Sakai H.D."/>
            <person name="Kato S."/>
            <person name="Ohkuma M."/>
            <person name="Takashina T."/>
        </authorList>
    </citation>
    <scope>NUCLEOTIDE SEQUENCE [LARGE SCALE GENOMIC DNA]</scope>
    <source>
        <strain evidence="6 8">IC-006</strain>
        <strain evidence="7">IC-007</strain>
    </source>
</reference>
<reference evidence="9" key="1">
    <citation type="submission" date="2018-09" db="EMBL/GenBank/DDBJ databases">
        <title>Complete Genome Sequencing of Sulfolobus sp. JCM 16834.</title>
        <authorList>
            <person name="Kato S."/>
            <person name="Itoh T."/>
            <person name="Ohkuma M."/>
        </authorList>
    </citation>
    <scope>NUCLEOTIDE SEQUENCE [LARGE SCALE GENOMIC DNA]</scope>
    <source>
        <strain evidence="9">IC-007</strain>
    </source>
</reference>
<evidence type="ECO:0000256" key="3">
    <source>
        <dbReference type="ARBA" id="ARBA00022989"/>
    </source>
</evidence>
<dbReference type="InterPro" id="IPR002781">
    <property type="entry name" value="TM_pro_TauE-like"/>
</dbReference>
<evidence type="ECO:0000313" key="9">
    <source>
        <dbReference type="Proteomes" id="UP000325030"/>
    </source>
</evidence>
<feature type="transmembrane region" description="Helical" evidence="5">
    <location>
        <begin position="48"/>
        <end position="64"/>
    </location>
</feature>
<keyword evidence="3 5" id="KW-1133">Transmembrane helix</keyword>
<comment type="similarity">
    <text evidence="5">Belongs to the 4-toluene sulfonate uptake permease (TSUP) (TC 2.A.102) family.</text>
</comment>
<proteinExistence type="inferred from homology"/>
<keyword evidence="8" id="KW-1185">Reference proteome</keyword>
<dbReference type="Pfam" id="PF01925">
    <property type="entry name" value="TauE"/>
    <property type="match status" value="1"/>
</dbReference>
<evidence type="ECO:0000313" key="7">
    <source>
        <dbReference type="EMBL" id="BBG25679.1"/>
    </source>
</evidence>
<evidence type="ECO:0000256" key="2">
    <source>
        <dbReference type="ARBA" id="ARBA00022692"/>
    </source>
</evidence>
<comment type="subcellular location">
    <subcellularLocation>
        <location evidence="5">Cell membrane</location>
        <topology evidence="5">Multi-pass membrane protein</topology>
    </subcellularLocation>
    <subcellularLocation>
        <location evidence="1">Membrane</location>
        <topology evidence="1">Multi-pass membrane protein</topology>
    </subcellularLocation>
</comment>
<dbReference type="KEGG" id="step:IC006_0203"/>
<keyword evidence="4 5" id="KW-0472">Membrane</keyword>
<evidence type="ECO:0000256" key="4">
    <source>
        <dbReference type="ARBA" id="ARBA00023136"/>
    </source>
</evidence>
<gene>
    <name evidence="6" type="ORF">IC006_0203</name>
    <name evidence="7" type="ORF">IC007_0184</name>
</gene>
<protein>
    <recommendedName>
        <fullName evidence="5">Probable membrane transporter protein</fullName>
    </recommendedName>
</protein>
<dbReference type="EMBL" id="AP018930">
    <property type="protein sequence ID" value="BBG25679.1"/>
    <property type="molecule type" value="Genomic_DNA"/>
</dbReference>
<dbReference type="RefSeq" id="WP_054846382.1">
    <property type="nucleotide sequence ID" value="NZ_AP018929.1"/>
</dbReference>
<dbReference type="AlphaFoldDB" id="A0A510DRV7"/>
<dbReference type="Proteomes" id="UP000325030">
    <property type="component" value="Chromosome"/>
</dbReference>
<evidence type="ECO:0000313" key="6">
    <source>
        <dbReference type="EMBL" id="BBG22919.1"/>
    </source>
</evidence>
<keyword evidence="5" id="KW-1003">Cell membrane</keyword>
<evidence type="ECO:0000313" key="8">
    <source>
        <dbReference type="Proteomes" id="UP000322983"/>
    </source>
</evidence>
<feature type="transmembrane region" description="Helical" evidence="5">
    <location>
        <begin position="185"/>
        <end position="203"/>
    </location>
</feature>
<evidence type="ECO:0000256" key="1">
    <source>
        <dbReference type="ARBA" id="ARBA00004141"/>
    </source>
</evidence>
<name>A0A510DRV7_9CREN</name>
<dbReference type="STRING" id="1294262.GCA_001316085_02342"/>
<dbReference type="Proteomes" id="UP000322983">
    <property type="component" value="Chromosome"/>
</dbReference>
<organism evidence="6 8">
    <name type="scientific">Sulfuracidifex tepidarius</name>
    <dbReference type="NCBI Taxonomy" id="1294262"/>
    <lineage>
        <taxon>Archaea</taxon>
        <taxon>Thermoproteota</taxon>
        <taxon>Thermoprotei</taxon>
        <taxon>Sulfolobales</taxon>
        <taxon>Sulfolobaceae</taxon>
        <taxon>Sulfuracidifex</taxon>
    </lineage>
</organism>
<feature type="transmembrane region" description="Helical" evidence="5">
    <location>
        <begin position="99"/>
        <end position="116"/>
    </location>
</feature>
<feature type="transmembrane region" description="Helical" evidence="5">
    <location>
        <begin position="239"/>
        <end position="258"/>
    </location>
</feature>
<dbReference type="EMBL" id="AP018929">
    <property type="protein sequence ID" value="BBG22919.1"/>
    <property type="molecule type" value="Genomic_DNA"/>
</dbReference>
<dbReference type="PANTHER" id="PTHR43483">
    <property type="entry name" value="MEMBRANE TRANSPORTER PROTEIN HI_0806-RELATED"/>
    <property type="match status" value="1"/>
</dbReference>
<dbReference type="OrthoDB" id="57516at2157"/>
<accession>A0A510DZP6</accession>
<feature type="transmembrane region" description="Helical" evidence="5">
    <location>
        <begin position="70"/>
        <end position="92"/>
    </location>
</feature>
<accession>A0A510DRV7</accession>
<feature type="transmembrane region" description="Helical" evidence="5">
    <location>
        <begin position="6"/>
        <end position="36"/>
    </location>
</feature>
<feature type="transmembrane region" description="Helical" evidence="5">
    <location>
        <begin position="209"/>
        <end position="227"/>
    </location>
</feature>
<sequence>MISPLILILIGIAVGILTGVTGSSGVLIVVPALSLLGLSFQESVGSSLLVDVITTISVIIAYMRNQNVDVKLSLLLGIGAVIGAQVGARVALSVPQEPLEAIFAVFAIIMALRSFSKARNTTEPKDEGGYVRTKPSLVRRVVGIPSMSFLIGIVTGTLGASGGIMFIAVMMILEPGLPIKRMIGTATLGMMMSAISGAAAYIYTGVIDIYASIVIGLIALVSGYFFAKLANKANPRYIYAFLGAVFVVTAISEGLKIIH</sequence>